<gene>
    <name evidence="1" type="ORF">FYJ85_21990</name>
</gene>
<protein>
    <submittedName>
        <fullName evidence="1">Uncharacterized protein</fullName>
    </submittedName>
</protein>
<dbReference type="Proteomes" id="UP000435649">
    <property type="component" value="Unassembled WGS sequence"/>
</dbReference>
<accession>A0A844GA02</accession>
<organism evidence="1 2">
    <name type="scientific">Victivallis lenta</name>
    <dbReference type="NCBI Taxonomy" id="2606640"/>
    <lineage>
        <taxon>Bacteria</taxon>
        <taxon>Pseudomonadati</taxon>
        <taxon>Lentisphaerota</taxon>
        <taxon>Lentisphaeria</taxon>
        <taxon>Victivallales</taxon>
        <taxon>Victivallaceae</taxon>
        <taxon>Victivallis</taxon>
    </lineage>
</organism>
<evidence type="ECO:0000313" key="1">
    <source>
        <dbReference type="EMBL" id="MST99705.1"/>
    </source>
</evidence>
<evidence type="ECO:0000313" key="2">
    <source>
        <dbReference type="Proteomes" id="UP000435649"/>
    </source>
</evidence>
<proteinExistence type="predicted"/>
<dbReference type="RefSeq" id="WP_154420869.1">
    <property type="nucleotide sequence ID" value="NZ_VUNS01000048.1"/>
</dbReference>
<dbReference type="AlphaFoldDB" id="A0A844GA02"/>
<comment type="caution">
    <text evidence="1">The sequence shown here is derived from an EMBL/GenBank/DDBJ whole genome shotgun (WGS) entry which is preliminary data.</text>
</comment>
<keyword evidence="2" id="KW-1185">Reference proteome</keyword>
<name>A0A844GA02_9BACT</name>
<dbReference type="EMBL" id="VUNS01000048">
    <property type="protein sequence ID" value="MST99705.1"/>
    <property type="molecule type" value="Genomic_DNA"/>
</dbReference>
<sequence length="199" mass="22608">MSATLDMMSLRFLIVSSAKDFLWLPDAWAHLRHYLGNSGKTYTIRFQKMIDDLKSLQAIRAGEIADARKFVMNLSDGTYNITSGRATNGYARFSESSNWFYAVGGYSVWGKGQVTVSNKQTCFEIKYEFKFEDRYNWDAGKSVNILGVTITDDFMGKFQRQGLAREFNMIGSVKQTIKWKKGDKAPVITEGWDTPKGGR</sequence>
<reference evidence="1 2" key="1">
    <citation type="submission" date="2019-08" db="EMBL/GenBank/DDBJ databases">
        <title>In-depth cultivation of the pig gut microbiome towards novel bacterial diversity and tailored functional studies.</title>
        <authorList>
            <person name="Wylensek D."/>
            <person name="Hitch T.C.A."/>
            <person name="Clavel T."/>
        </authorList>
    </citation>
    <scope>NUCLEOTIDE SEQUENCE [LARGE SCALE GENOMIC DNA]</scope>
    <source>
        <strain evidence="1 2">BBE-744-WT-12</strain>
    </source>
</reference>